<protein>
    <submittedName>
        <fullName evidence="1">Uncharacterized protein</fullName>
    </submittedName>
</protein>
<accession>D4BJI8</accession>
<sequence>MSFLSVSYQNKITKDFFVRASPYSYYIAPVLPCSPSTSGYTG</sequence>
<dbReference type="EMBL" id="ABWL02000026">
    <property type="protein sequence ID" value="EFE05853.1"/>
    <property type="molecule type" value="Genomic_DNA"/>
</dbReference>
<dbReference type="Proteomes" id="UP000003880">
    <property type="component" value="Unassembled WGS sequence"/>
</dbReference>
<proteinExistence type="predicted"/>
<dbReference type="HOGENOM" id="CLU_3249268_0_0_6"/>
<dbReference type="AlphaFoldDB" id="D4BJI8"/>
<comment type="caution">
    <text evidence="1">The sequence shown here is derived from an EMBL/GenBank/DDBJ whole genome shotgun (WGS) entry which is preliminary data.</text>
</comment>
<organism evidence="1 2">
    <name type="scientific">Citrobacter youngae ATCC 29220</name>
    <dbReference type="NCBI Taxonomy" id="500640"/>
    <lineage>
        <taxon>Bacteria</taxon>
        <taxon>Pseudomonadati</taxon>
        <taxon>Pseudomonadota</taxon>
        <taxon>Gammaproteobacteria</taxon>
        <taxon>Enterobacterales</taxon>
        <taxon>Enterobacteriaceae</taxon>
        <taxon>Citrobacter</taxon>
        <taxon>Citrobacter freundii complex</taxon>
    </lineage>
</organism>
<name>D4BJI8_9ENTR</name>
<evidence type="ECO:0000313" key="1">
    <source>
        <dbReference type="EMBL" id="EFE05853.1"/>
    </source>
</evidence>
<evidence type="ECO:0000313" key="2">
    <source>
        <dbReference type="Proteomes" id="UP000003880"/>
    </source>
</evidence>
<gene>
    <name evidence="1" type="ORF">CIT292_10831</name>
</gene>
<reference evidence="1 2" key="1">
    <citation type="submission" date="2010-02" db="EMBL/GenBank/DDBJ databases">
        <authorList>
            <person name="Weinstock G."/>
            <person name="Sodergren E."/>
            <person name="Clifton S."/>
            <person name="Fulton L."/>
            <person name="Fulton B."/>
            <person name="Courtney L."/>
            <person name="Fronick C."/>
            <person name="Harrison M."/>
            <person name="Strong C."/>
            <person name="Farmer C."/>
            <person name="Delahaunty K."/>
            <person name="Markovic C."/>
            <person name="Hall O."/>
            <person name="Minx P."/>
            <person name="Tomlinson C."/>
            <person name="Mitreva M."/>
            <person name="Nelson J."/>
            <person name="Hou S."/>
            <person name="Wollam A."/>
            <person name="Pepin K.H."/>
            <person name="Johnson M."/>
            <person name="Bhonagiri V."/>
            <person name="Zhang X."/>
            <person name="Suruliraj S."/>
            <person name="Warren W."/>
            <person name="Chinwalla A."/>
            <person name="Mardis E.R."/>
            <person name="Wilson R.K."/>
        </authorList>
    </citation>
    <scope>NUCLEOTIDE SEQUENCE [LARGE SCALE GENOMIC DNA]</scope>
    <source>
        <strain evidence="1 2">ATCC 29220</strain>
    </source>
</reference>